<evidence type="ECO:0000313" key="2">
    <source>
        <dbReference type="EMBL" id="PRX97350.1"/>
    </source>
</evidence>
<evidence type="ECO:0000313" key="3">
    <source>
        <dbReference type="Proteomes" id="UP000237846"/>
    </source>
</evidence>
<dbReference type="GO" id="GO:0033194">
    <property type="term" value="P:response to hydroperoxide"/>
    <property type="evidence" value="ECO:0007669"/>
    <property type="project" value="TreeGrafter"/>
</dbReference>
<dbReference type="PANTHER" id="PTHR30283">
    <property type="entry name" value="PEROXIDE STRESS RESPONSE PROTEIN YAAA"/>
    <property type="match status" value="1"/>
</dbReference>
<comment type="caution">
    <text evidence="2">The sequence shown here is derived from an EMBL/GenBank/DDBJ whole genome shotgun (WGS) entry which is preliminary data.</text>
</comment>
<accession>A0A2T0Q0N7</accession>
<dbReference type="OrthoDB" id="3210767at2"/>
<protein>
    <recommendedName>
        <fullName evidence="4">Peroxide stress protein YaaA</fullName>
    </recommendedName>
</protein>
<dbReference type="Pfam" id="PF03883">
    <property type="entry name" value="H2O2_YaaD"/>
    <property type="match status" value="1"/>
</dbReference>
<reference evidence="2 3" key="1">
    <citation type="submission" date="2018-03" db="EMBL/GenBank/DDBJ databases">
        <title>Genomic Encyclopedia of Archaeal and Bacterial Type Strains, Phase II (KMG-II): from individual species to whole genera.</title>
        <authorList>
            <person name="Goeker M."/>
        </authorList>
    </citation>
    <scope>NUCLEOTIDE SEQUENCE [LARGE SCALE GENOMIC DNA]</scope>
    <source>
        <strain evidence="2 3">DSM 45601</strain>
    </source>
</reference>
<proteinExistence type="predicted"/>
<dbReference type="Proteomes" id="UP000237846">
    <property type="component" value="Unassembled WGS sequence"/>
</dbReference>
<dbReference type="InterPro" id="IPR005583">
    <property type="entry name" value="YaaA"/>
</dbReference>
<dbReference type="AlphaFoldDB" id="A0A2T0Q0N7"/>
<dbReference type="PANTHER" id="PTHR30283:SF4">
    <property type="entry name" value="PEROXIDE STRESS RESISTANCE PROTEIN YAAA"/>
    <property type="match status" value="1"/>
</dbReference>
<name>A0A2T0Q0N7_9ACTN</name>
<dbReference type="GO" id="GO:0005829">
    <property type="term" value="C:cytosol"/>
    <property type="evidence" value="ECO:0007669"/>
    <property type="project" value="TreeGrafter"/>
</dbReference>
<organism evidence="2 3">
    <name type="scientific">Allonocardiopsis opalescens</name>
    <dbReference type="NCBI Taxonomy" id="1144618"/>
    <lineage>
        <taxon>Bacteria</taxon>
        <taxon>Bacillati</taxon>
        <taxon>Actinomycetota</taxon>
        <taxon>Actinomycetes</taxon>
        <taxon>Streptosporangiales</taxon>
        <taxon>Allonocardiopsis</taxon>
    </lineage>
</organism>
<gene>
    <name evidence="2" type="ORF">CLV72_106387</name>
</gene>
<keyword evidence="3" id="KW-1185">Reference proteome</keyword>
<evidence type="ECO:0008006" key="4">
    <source>
        <dbReference type="Google" id="ProtNLM"/>
    </source>
</evidence>
<dbReference type="EMBL" id="PVZC01000006">
    <property type="protein sequence ID" value="PRX97350.1"/>
    <property type="molecule type" value="Genomic_DNA"/>
</dbReference>
<feature type="region of interest" description="Disordered" evidence="1">
    <location>
        <begin position="1"/>
        <end position="20"/>
    </location>
</feature>
<sequence length="262" mass="26854">MLILLPPSESKAEGGGGAPADPAALGLPELAEARARVAAALGELCSGDAEAARAALGLSVGQAAELPRNTRLRTAAALPAAELYTGVLYDALRLPALLAGPHAGTVRDSVLIASALWGALRPADRVPPYRLSMAASLPPLGPLAAFWRPLLAGPLTALAEGRLVVDARSGTYAAAWRPRGRTAEHTVGLRVLREDAAGGRTVVSHMAKATRGEVAHALLAAGARPQTPKELAVAVEDLGHRAELRAPTGPGRPWVLDIVLSG</sequence>
<dbReference type="NCBIfam" id="NF002545">
    <property type="entry name" value="PRK02101.2-3"/>
    <property type="match status" value="1"/>
</dbReference>
<dbReference type="RefSeq" id="WP_106249356.1">
    <property type="nucleotide sequence ID" value="NZ_PVZC01000006.1"/>
</dbReference>
<evidence type="ECO:0000256" key="1">
    <source>
        <dbReference type="SAM" id="MobiDB-lite"/>
    </source>
</evidence>